<dbReference type="PROSITE" id="PS51450">
    <property type="entry name" value="LRR"/>
    <property type="match status" value="1"/>
</dbReference>
<evidence type="ECO:0000256" key="8">
    <source>
        <dbReference type="ARBA" id="ARBA00022989"/>
    </source>
</evidence>
<dbReference type="SMART" id="SM00365">
    <property type="entry name" value="LRR_SD22"/>
    <property type="match status" value="7"/>
</dbReference>
<feature type="domain" description="Leucine-rich repeat-containing N-terminal plant-type" evidence="14">
    <location>
        <begin position="39"/>
        <end position="82"/>
    </location>
</feature>
<keyword evidence="9 12" id="KW-0472">Membrane</keyword>
<evidence type="ECO:0000256" key="1">
    <source>
        <dbReference type="ARBA" id="ARBA00004251"/>
    </source>
</evidence>
<sequence>MSRSAPQIALLLLVHLVYLTGILGSNLAVGEPKIRCKEAERQALLKIKAELNDFGQQYNILESWGKEEETRECCEWIGVRCDNKSDHVISIDLSPSTFDRNDSTPLEGNISSSLADLQYLNYLDLSTIGFFLKPIPSFIGTLTKLRYLNLSHTGLGGEIPHQLGNLSSLETLDLHHNFLETNSLKWASNLSSLQLLDLSFTTMKTADDWVHAVNNLPSLTYLKLSECDLPDIVPPSTSLVNSSKVLAVLDLSVNPTLSASIFPWLFNYNRRSLVHLDLSWCELKGSIPRSFGINMTSITHLDLSNNNLEGSIPEAFGNMTSLEYLDLGHNMLEGEIPKSILKICTLRSLLARENNLTGQFPQLIKSSLSKCPHFSLEYLDLSQNKIMGSLPDNFTLIPSLKELKLSSNQFSSNLSESIGQLSQLEILDLSRNSIEGVMFDSHFAKLSNLRYLDLSSNSRLVLSLRSDWVPPFQLDYIYLGSCKLGPHFPTWLQTQKNYLELNISGSEISDSTPSSFWNLPVLLRSLDLSSNEIKGTIPENEQARGLSAQIDLSSNQLEGSVPSFLLQVSALSLFENRFSDLNSVCQNTTNNHLIFLDVSYNQLSGELPDCWSNMSSLRILILSNNELTGKLPVSIGFLARIQTMHLDNNNLTGELPSSLTNCKDLMVFNVGENGFTGPIPSWLGKNVTNLVILSLRSNDFYGSMPQQLCHLKDLQVLDLSSNNLSGSIPTCLGNITAMTEIGSSVSNIKHLYDFRGFPGFLISKYNDRLSVLWKGGVNELRNLGLLKNIDLSSNKLTGEIPREITKLIGLVSLNFSRNNLSGQIPGDIGHLRSLDALDLSKNQLFGQIPSSMSQMDRLSILHLSSNNLSGKIPTATQLQTRDAAAYEGNPELCGAPLPKKCLDEEEPTISPPTKDGGEQEYEDEFITKGFYVSTALGFLVGFWGICGSLIFKKSWRYAYFKFLNNAGDWAYVTATVYKAKLLRTIKN</sequence>
<keyword evidence="3" id="KW-1003">Cell membrane</keyword>
<evidence type="ECO:0000313" key="17">
    <source>
        <dbReference type="Proteomes" id="UP000237000"/>
    </source>
</evidence>
<dbReference type="FunFam" id="3.80.10.10:FF:000095">
    <property type="entry name" value="LRR receptor-like serine/threonine-protein kinase GSO1"/>
    <property type="match status" value="1"/>
</dbReference>
<keyword evidence="5 12" id="KW-0812">Transmembrane</keyword>
<dbReference type="InterPro" id="IPR046956">
    <property type="entry name" value="RLP23-like"/>
</dbReference>
<keyword evidence="8 12" id="KW-1133">Transmembrane helix</keyword>
<dbReference type="FunFam" id="3.80.10.10:FF:000383">
    <property type="entry name" value="Leucine-rich repeat receptor protein kinase EMS1"/>
    <property type="match status" value="1"/>
</dbReference>
<dbReference type="Pfam" id="PF23598">
    <property type="entry name" value="LRR_14"/>
    <property type="match status" value="2"/>
</dbReference>
<proteinExistence type="inferred from homology"/>
<comment type="caution">
    <text evidence="16">The sequence shown here is derived from an EMBL/GenBank/DDBJ whole genome shotgun (WGS) entry which is preliminary data.</text>
</comment>
<dbReference type="EMBL" id="JXTC01000012">
    <property type="protein sequence ID" value="POO00647.1"/>
    <property type="molecule type" value="Genomic_DNA"/>
</dbReference>
<dbReference type="Pfam" id="PF08263">
    <property type="entry name" value="LRRNT_2"/>
    <property type="match status" value="1"/>
</dbReference>
<dbReference type="STRING" id="63057.A0A2P5FS74"/>
<accession>A0A2P5FS74</accession>
<dbReference type="Gene3D" id="3.80.10.10">
    <property type="entry name" value="Ribonuclease Inhibitor"/>
    <property type="match status" value="4"/>
</dbReference>
<evidence type="ECO:0000256" key="2">
    <source>
        <dbReference type="ARBA" id="ARBA00009592"/>
    </source>
</evidence>
<feature type="transmembrane region" description="Helical" evidence="12">
    <location>
        <begin position="930"/>
        <end position="951"/>
    </location>
</feature>
<keyword evidence="6 13" id="KW-0732">Signal</keyword>
<evidence type="ECO:0000256" key="5">
    <source>
        <dbReference type="ARBA" id="ARBA00022692"/>
    </source>
</evidence>
<feature type="signal peptide" evidence="13">
    <location>
        <begin position="1"/>
        <end position="24"/>
    </location>
</feature>
<dbReference type="Pfam" id="PF13855">
    <property type="entry name" value="LRR_8"/>
    <property type="match status" value="1"/>
</dbReference>
<evidence type="ECO:0000259" key="14">
    <source>
        <dbReference type="Pfam" id="PF08263"/>
    </source>
</evidence>
<evidence type="ECO:0000256" key="3">
    <source>
        <dbReference type="ARBA" id="ARBA00022475"/>
    </source>
</evidence>
<feature type="domain" description="Disease resistance R13L4/SHOC-2-like LRR" evidence="15">
    <location>
        <begin position="301"/>
        <end position="535"/>
    </location>
</feature>
<feature type="chain" id="PRO_5015151067" evidence="13">
    <location>
        <begin position="25"/>
        <end position="987"/>
    </location>
</feature>
<keyword evidence="7" id="KW-0677">Repeat</keyword>
<dbReference type="AlphaFoldDB" id="A0A2P5FS74"/>
<evidence type="ECO:0000256" key="4">
    <source>
        <dbReference type="ARBA" id="ARBA00022614"/>
    </source>
</evidence>
<evidence type="ECO:0000256" key="9">
    <source>
        <dbReference type="ARBA" id="ARBA00023136"/>
    </source>
</evidence>
<dbReference type="InParanoid" id="A0A2P5FS74"/>
<dbReference type="FunFam" id="3.80.10.10:FF:000111">
    <property type="entry name" value="LRR receptor-like serine/threonine-protein kinase ERECTA"/>
    <property type="match status" value="1"/>
</dbReference>
<dbReference type="Proteomes" id="UP000237000">
    <property type="component" value="Unassembled WGS sequence"/>
</dbReference>
<dbReference type="Pfam" id="PF00560">
    <property type="entry name" value="LRR_1"/>
    <property type="match status" value="3"/>
</dbReference>
<comment type="subcellular location">
    <subcellularLocation>
        <location evidence="1">Cell membrane</location>
        <topology evidence="1">Single-pass type I membrane protein</topology>
    </subcellularLocation>
</comment>
<dbReference type="SMART" id="SM00369">
    <property type="entry name" value="LRR_TYP"/>
    <property type="match status" value="11"/>
</dbReference>
<evidence type="ECO:0000256" key="12">
    <source>
        <dbReference type="SAM" id="Phobius"/>
    </source>
</evidence>
<comment type="similarity">
    <text evidence="2">Belongs to the RLP family.</text>
</comment>
<dbReference type="PANTHER" id="PTHR48063:SF101">
    <property type="entry name" value="LRR RECEPTOR-LIKE SERINE_THREONINE-PROTEIN KINASE FLS2"/>
    <property type="match status" value="1"/>
</dbReference>
<evidence type="ECO:0000313" key="16">
    <source>
        <dbReference type="EMBL" id="POO00647.1"/>
    </source>
</evidence>
<feature type="domain" description="Disease resistance R13L4/SHOC-2-like LRR" evidence="15">
    <location>
        <begin position="610"/>
        <end position="734"/>
    </location>
</feature>
<dbReference type="InterPro" id="IPR032675">
    <property type="entry name" value="LRR_dom_sf"/>
</dbReference>
<evidence type="ECO:0000259" key="15">
    <source>
        <dbReference type="Pfam" id="PF23598"/>
    </source>
</evidence>
<dbReference type="PRINTS" id="PR00019">
    <property type="entry name" value="LEURICHRPT"/>
</dbReference>
<dbReference type="InterPro" id="IPR001611">
    <property type="entry name" value="Leu-rich_rpt"/>
</dbReference>
<evidence type="ECO:0000256" key="11">
    <source>
        <dbReference type="ARBA" id="ARBA00023180"/>
    </source>
</evidence>
<dbReference type="GO" id="GO:0005886">
    <property type="term" value="C:plasma membrane"/>
    <property type="evidence" value="ECO:0007669"/>
    <property type="project" value="UniProtKB-SubCell"/>
</dbReference>
<keyword evidence="11" id="KW-0325">Glycoprotein</keyword>
<dbReference type="OrthoDB" id="1187557at2759"/>
<dbReference type="InterPro" id="IPR013210">
    <property type="entry name" value="LRR_N_plant-typ"/>
</dbReference>
<evidence type="ECO:0000256" key="10">
    <source>
        <dbReference type="ARBA" id="ARBA00023170"/>
    </source>
</evidence>
<keyword evidence="10" id="KW-0675">Receptor</keyword>
<gene>
    <name evidence="16" type="ORF">TorRG33x02_037210</name>
</gene>
<keyword evidence="17" id="KW-1185">Reference proteome</keyword>
<protein>
    <submittedName>
        <fullName evidence="16">Leucine-rich repeat domain containing protein</fullName>
    </submittedName>
</protein>
<dbReference type="InterPro" id="IPR003591">
    <property type="entry name" value="Leu-rich_rpt_typical-subtyp"/>
</dbReference>
<evidence type="ECO:0000256" key="6">
    <source>
        <dbReference type="ARBA" id="ARBA00022729"/>
    </source>
</evidence>
<evidence type="ECO:0000256" key="7">
    <source>
        <dbReference type="ARBA" id="ARBA00022737"/>
    </source>
</evidence>
<dbReference type="InterPro" id="IPR055414">
    <property type="entry name" value="LRR_R13L4/SHOC2-like"/>
</dbReference>
<dbReference type="SUPFAM" id="SSF52047">
    <property type="entry name" value="RNI-like"/>
    <property type="match status" value="2"/>
</dbReference>
<name>A0A2P5FS74_TREOI</name>
<keyword evidence="4" id="KW-0433">Leucine-rich repeat</keyword>
<dbReference type="PANTHER" id="PTHR48063">
    <property type="entry name" value="LRR RECEPTOR-LIKE KINASE"/>
    <property type="match status" value="1"/>
</dbReference>
<reference evidence="17" key="1">
    <citation type="submission" date="2016-06" db="EMBL/GenBank/DDBJ databases">
        <title>Parallel loss of symbiosis genes in relatives of nitrogen-fixing non-legume Parasponia.</title>
        <authorList>
            <person name="Van Velzen R."/>
            <person name="Holmer R."/>
            <person name="Bu F."/>
            <person name="Rutten L."/>
            <person name="Van Zeijl A."/>
            <person name="Liu W."/>
            <person name="Santuari L."/>
            <person name="Cao Q."/>
            <person name="Sharma T."/>
            <person name="Shen D."/>
            <person name="Roswanjaya Y."/>
            <person name="Wardhani T."/>
            <person name="Kalhor M.S."/>
            <person name="Jansen J."/>
            <person name="Van den Hoogen J."/>
            <person name="Gungor B."/>
            <person name="Hartog M."/>
            <person name="Hontelez J."/>
            <person name="Verver J."/>
            <person name="Yang W.-C."/>
            <person name="Schijlen E."/>
            <person name="Repin R."/>
            <person name="Schilthuizen M."/>
            <person name="Schranz E."/>
            <person name="Heidstra R."/>
            <person name="Miyata K."/>
            <person name="Fedorova E."/>
            <person name="Kohlen W."/>
            <person name="Bisseling T."/>
            <person name="Smit S."/>
            <person name="Geurts R."/>
        </authorList>
    </citation>
    <scope>NUCLEOTIDE SEQUENCE [LARGE SCALE GENOMIC DNA]</scope>
    <source>
        <strain evidence="17">cv. RG33-2</strain>
    </source>
</reference>
<evidence type="ECO:0000256" key="13">
    <source>
        <dbReference type="SAM" id="SignalP"/>
    </source>
</evidence>
<organism evidence="16 17">
    <name type="scientific">Trema orientale</name>
    <name type="common">Charcoal tree</name>
    <name type="synonym">Celtis orientalis</name>
    <dbReference type="NCBI Taxonomy" id="63057"/>
    <lineage>
        <taxon>Eukaryota</taxon>
        <taxon>Viridiplantae</taxon>
        <taxon>Streptophyta</taxon>
        <taxon>Embryophyta</taxon>
        <taxon>Tracheophyta</taxon>
        <taxon>Spermatophyta</taxon>
        <taxon>Magnoliopsida</taxon>
        <taxon>eudicotyledons</taxon>
        <taxon>Gunneridae</taxon>
        <taxon>Pentapetalae</taxon>
        <taxon>rosids</taxon>
        <taxon>fabids</taxon>
        <taxon>Rosales</taxon>
        <taxon>Cannabaceae</taxon>
        <taxon>Trema</taxon>
    </lineage>
</organism>
<dbReference type="Pfam" id="PF13516">
    <property type="entry name" value="LRR_6"/>
    <property type="match status" value="1"/>
</dbReference>
<dbReference type="SUPFAM" id="SSF52058">
    <property type="entry name" value="L domain-like"/>
    <property type="match status" value="1"/>
</dbReference>